<keyword evidence="12 16" id="KW-0472">Membrane</keyword>
<evidence type="ECO:0000256" key="2">
    <source>
        <dbReference type="ARBA" id="ARBA00004167"/>
    </source>
</evidence>
<feature type="region of interest" description="Disordered" evidence="15">
    <location>
        <begin position="118"/>
        <end position="151"/>
    </location>
</feature>
<evidence type="ECO:0000256" key="16">
    <source>
        <dbReference type="SAM" id="Phobius"/>
    </source>
</evidence>
<dbReference type="GO" id="GO:0061630">
    <property type="term" value="F:ubiquitin protein ligase activity"/>
    <property type="evidence" value="ECO:0007669"/>
    <property type="project" value="UniProtKB-EC"/>
</dbReference>
<dbReference type="SMART" id="SM00744">
    <property type="entry name" value="RINGv"/>
    <property type="match status" value="1"/>
</dbReference>
<evidence type="ECO:0000256" key="10">
    <source>
        <dbReference type="ARBA" id="ARBA00022833"/>
    </source>
</evidence>
<dbReference type="PROSITE" id="PS50089">
    <property type="entry name" value="ZF_RING_2"/>
    <property type="match status" value="1"/>
</dbReference>
<comment type="subcellular location">
    <subcellularLocation>
        <location evidence="2">Membrane</location>
        <topology evidence="2">Single-pass membrane protein</topology>
    </subcellularLocation>
</comment>
<protein>
    <recommendedName>
        <fullName evidence="4">RING-type E3 ubiquitin transferase</fullName>
        <ecNumber evidence="4">2.3.2.27</ecNumber>
    </recommendedName>
</protein>
<feature type="transmembrane region" description="Helical" evidence="16">
    <location>
        <begin position="24"/>
        <end position="43"/>
    </location>
</feature>
<dbReference type="GO" id="GO:0008270">
    <property type="term" value="F:zinc ion binding"/>
    <property type="evidence" value="ECO:0007669"/>
    <property type="project" value="UniProtKB-KW"/>
</dbReference>
<sequence>PFSPKTPFLASSTTTLYTRKKRKITIYLIYFSVLVVEMKRILLQYPNPEILHSSMSLSDPTITYQPMNDSVATAIGRPFKLTPPFDSSMALTVLVFLTALFFMGFFSIYIRHFAGDTTTSAGSDDERRRRNPSLSLSSSSVHRSCRKGMDPSTVQSLPLISYGGAAKHLIEDCPICLSEFEVSELVRLIPYCRHVFHQQCLDTWLSSHVTCPLCRSTQFFKNVDEVCLDIVDVVNENGVSERSTVQECDTCRCIRRSCSSSNLGSRVTLHRSASF</sequence>
<dbReference type="Proteomes" id="UP001627284">
    <property type="component" value="Unassembled WGS sequence"/>
</dbReference>
<dbReference type="PANTHER" id="PTHR14155:SF592">
    <property type="entry name" value="RING-H2 FINGER PROTEIN ATL57"/>
    <property type="match status" value="1"/>
</dbReference>
<feature type="non-terminal residue" evidence="18">
    <location>
        <position position="1"/>
    </location>
</feature>
<dbReference type="Pfam" id="PF13639">
    <property type="entry name" value="zf-RING_2"/>
    <property type="match status" value="1"/>
</dbReference>
<keyword evidence="10" id="KW-0862">Zinc</keyword>
<dbReference type="SUPFAM" id="SSF57850">
    <property type="entry name" value="RING/U-box"/>
    <property type="match status" value="1"/>
</dbReference>
<dbReference type="GO" id="GO:0016020">
    <property type="term" value="C:membrane"/>
    <property type="evidence" value="ECO:0007669"/>
    <property type="project" value="UniProtKB-SubCell"/>
</dbReference>
<name>A0ABD2QZU4_9SOLN</name>
<gene>
    <name evidence="18" type="ORF">AABB24_038737</name>
</gene>
<dbReference type="PANTHER" id="PTHR14155">
    <property type="entry name" value="RING FINGER DOMAIN-CONTAINING"/>
    <property type="match status" value="1"/>
</dbReference>
<evidence type="ECO:0000256" key="7">
    <source>
        <dbReference type="ARBA" id="ARBA00022723"/>
    </source>
</evidence>
<evidence type="ECO:0000256" key="5">
    <source>
        <dbReference type="ARBA" id="ARBA00022679"/>
    </source>
</evidence>
<organism evidence="18 19">
    <name type="scientific">Solanum stoloniferum</name>
    <dbReference type="NCBI Taxonomy" id="62892"/>
    <lineage>
        <taxon>Eukaryota</taxon>
        <taxon>Viridiplantae</taxon>
        <taxon>Streptophyta</taxon>
        <taxon>Embryophyta</taxon>
        <taxon>Tracheophyta</taxon>
        <taxon>Spermatophyta</taxon>
        <taxon>Magnoliopsida</taxon>
        <taxon>eudicotyledons</taxon>
        <taxon>Gunneridae</taxon>
        <taxon>Pentapetalae</taxon>
        <taxon>asterids</taxon>
        <taxon>lamiids</taxon>
        <taxon>Solanales</taxon>
        <taxon>Solanaceae</taxon>
        <taxon>Solanoideae</taxon>
        <taxon>Solaneae</taxon>
        <taxon>Solanum</taxon>
    </lineage>
</organism>
<evidence type="ECO:0000256" key="11">
    <source>
        <dbReference type="ARBA" id="ARBA00022989"/>
    </source>
</evidence>
<dbReference type="InterPro" id="IPR053238">
    <property type="entry name" value="RING-H2_zinc_finger"/>
</dbReference>
<dbReference type="SMART" id="SM00184">
    <property type="entry name" value="RING"/>
    <property type="match status" value="1"/>
</dbReference>
<evidence type="ECO:0000256" key="1">
    <source>
        <dbReference type="ARBA" id="ARBA00000900"/>
    </source>
</evidence>
<feature type="transmembrane region" description="Helical" evidence="16">
    <location>
        <begin position="89"/>
        <end position="110"/>
    </location>
</feature>
<evidence type="ECO:0000256" key="6">
    <source>
        <dbReference type="ARBA" id="ARBA00022692"/>
    </source>
</evidence>
<keyword evidence="11 16" id="KW-1133">Transmembrane helix</keyword>
<evidence type="ECO:0000256" key="3">
    <source>
        <dbReference type="ARBA" id="ARBA00004906"/>
    </source>
</evidence>
<dbReference type="FunFam" id="3.30.40.10:FF:000187">
    <property type="entry name" value="E3 ubiquitin-protein ligase ATL6"/>
    <property type="match status" value="1"/>
</dbReference>
<comment type="catalytic activity">
    <reaction evidence="1">
        <text>S-ubiquitinyl-[E2 ubiquitin-conjugating enzyme]-L-cysteine + [acceptor protein]-L-lysine = [E2 ubiquitin-conjugating enzyme]-L-cysteine + N(6)-ubiquitinyl-[acceptor protein]-L-lysine.</text>
        <dbReference type="EC" id="2.3.2.27"/>
    </reaction>
</comment>
<keyword evidence="6 16" id="KW-0812">Transmembrane</keyword>
<evidence type="ECO:0000256" key="12">
    <source>
        <dbReference type="ARBA" id="ARBA00023136"/>
    </source>
</evidence>
<dbReference type="EC" id="2.3.2.27" evidence="4"/>
<keyword evidence="5" id="KW-0808">Transferase</keyword>
<comment type="similarity">
    <text evidence="13">Belongs to the RING-type zinc finger family. ATL subfamily.</text>
</comment>
<dbReference type="InterPro" id="IPR013083">
    <property type="entry name" value="Znf_RING/FYVE/PHD"/>
</dbReference>
<comment type="caution">
    <text evidence="18">The sequence shown here is derived from an EMBL/GenBank/DDBJ whole genome shotgun (WGS) entry which is preliminary data.</text>
</comment>
<evidence type="ECO:0000256" key="13">
    <source>
        <dbReference type="ARBA" id="ARBA00024209"/>
    </source>
</evidence>
<evidence type="ECO:0000259" key="17">
    <source>
        <dbReference type="PROSITE" id="PS50089"/>
    </source>
</evidence>
<keyword evidence="19" id="KW-1185">Reference proteome</keyword>
<evidence type="ECO:0000256" key="8">
    <source>
        <dbReference type="ARBA" id="ARBA00022771"/>
    </source>
</evidence>
<accession>A0ABD2QZU4</accession>
<keyword evidence="8 14" id="KW-0863">Zinc-finger</keyword>
<comment type="pathway">
    <text evidence="3">Protein modification; protein ubiquitination.</text>
</comment>
<proteinExistence type="inferred from homology"/>
<dbReference type="InterPro" id="IPR001841">
    <property type="entry name" value="Znf_RING"/>
</dbReference>
<evidence type="ECO:0000256" key="4">
    <source>
        <dbReference type="ARBA" id="ARBA00012483"/>
    </source>
</evidence>
<dbReference type="AlphaFoldDB" id="A0ABD2QZU4"/>
<evidence type="ECO:0000256" key="14">
    <source>
        <dbReference type="PROSITE-ProRule" id="PRU00175"/>
    </source>
</evidence>
<dbReference type="InterPro" id="IPR011016">
    <property type="entry name" value="Znf_RING-CH"/>
</dbReference>
<keyword evidence="7" id="KW-0479">Metal-binding</keyword>
<feature type="compositionally biased region" description="Low complexity" evidence="15">
    <location>
        <begin position="132"/>
        <end position="142"/>
    </location>
</feature>
<evidence type="ECO:0000256" key="9">
    <source>
        <dbReference type="ARBA" id="ARBA00022786"/>
    </source>
</evidence>
<evidence type="ECO:0000313" key="18">
    <source>
        <dbReference type="EMBL" id="KAL3324777.1"/>
    </source>
</evidence>
<keyword evidence="9" id="KW-0833">Ubl conjugation pathway</keyword>
<dbReference type="CDD" id="cd16461">
    <property type="entry name" value="RING-H2_EL5-like"/>
    <property type="match status" value="1"/>
</dbReference>
<dbReference type="EMBL" id="JBJKTR010000023">
    <property type="protein sequence ID" value="KAL3324777.1"/>
    <property type="molecule type" value="Genomic_DNA"/>
</dbReference>
<evidence type="ECO:0000313" key="19">
    <source>
        <dbReference type="Proteomes" id="UP001627284"/>
    </source>
</evidence>
<dbReference type="Gene3D" id="3.30.40.10">
    <property type="entry name" value="Zinc/RING finger domain, C3HC4 (zinc finger)"/>
    <property type="match status" value="1"/>
</dbReference>
<reference evidence="18 19" key="1">
    <citation type="submission" date="2024-05" db="EMBL/GenBank/DDBJ databases">
        <title>De novo assembly of an allotetraploid wild potato.</title>
        <authorList>
            <person name="Hosaka A.J."/>
        </authorList>
    </citation>
    <scope>NUCLEOTIDE SEQUENCE [LARGE SCALE GENOMIC DNA]</scope>
    <source>
        <tissue evidence="18">Young leaves</tissue>
    </source>
</reference>
<evidence type="ECO:0000256" key="15">
    <source>
        <dbReference type="SAM" id="MobiDB-lite"/>
    </source>
</evidence>
<feature type="domain" description="RING-type" evidence="17">
    <location>
        <begin position="173"/>
        <end position="215"/>
    </location>
</feature>